<evidence type="ECO:0000313" key="2">
    <source>
        <dbReference type="Proteomes" id="UP000002979"/>
    </source>
</evidence>
<organism evidence="1 2">
    <name type="scientific">Collinsella aerofaciens (strain ATCC 25986 / DSM 3979 / JCM 10188 / KCTC 3647 / NCTC 11838 / VPI 1003)</name>
    <dbReference type="NCBI Taxonomy" id="411903"/>
    <lineage>
        <taxon>Bacteria</taxon>
        <taxon>Bacillati</taxon>
        <taxon>Actinomycetota</taxon>
        <taxon>Coriobacteriia</taxon>
        <taxon>Coriobacteriales</taxon>
        <taxon>Coriobacteriaceae</taxon>
        <taxon>Collinsella</taxon>
    </lineage>
</organism>
<dbReference type="GO" id="GO:0006355">
    <property type="term" value="P:regulation of DNA-templated transcription"/>
    <property type="evidence" value="ECO:0007669"/>
    <property type="project" value="InterPro"/>
</dbReference>
<dbReference type="Proteomes" id="UP000002979">
    <property type="component" value="Unassembled WGS sequence"/>
</dbReference>
<protein>
    <submittedName>
        <fullName evidence="1">Addiction module antitoxin, RelB/DinJ family</fullName>
    </submittedName>
</protein>
<dbReference type="Gene3D" id="1.10.1220.10">
    <property type="entry name" value="Met repressor-like"/>
    <property type="match status" value="1"/>
</dbReference>
<dbReference type="Pfam" id="PF04221">
    <property type="entry name" value="RelB"/>
    <property type="match status" value="1"/>
</dbReference>
<accession>A4EAN2</accession>
<proteinExistence type="predicted"/>
<dbReference type="InterPro" id="IPR007337">
    <property type="entry name" value="RelB/DinJ"/>
</dbReference>
<dbReference type="AlphaFoldDB" id="A4EAN2"/>
<name>A4EAN2_COLAA</name>
<evidence type="ECO:0000313" key="1">
    <source>
        <dbReference type="EMBL" id="EBA39199.1"/>
    </source>
</evidence>
<dbReference type="EMBL" id="AAVN02000006">
    <property type="protein sequence ID" value="EBA39199.1"/>
    <property type="molecule type" value="Genomic_DNA"/>
</dbReference>
<reference evidence="1 2" key="1">
    <citation type="submission" date="2007-01" db="EMBL/GenBank/DDBJ databases">
        <title>Draft genome sequence of Collinsella aerofaciens (ATCC 25986).</title>
        <authorList>
            <person name="Sudarsanam P."/>
            <person name="Ley R."/>
            <person name="Guruge J."/>
            <person name="Turnbaugh P.J."/>
            <person name="Mahowald M."/>
            <person name="Liep D."/>
            <person name="Gordon J."/>
        </authorList>
    </citation>
    <scope>NUCLEOTIDE SEQUENCE [LARGE SCALE GENOMIC DNA]</scope>
    <source>
        <strain evidence="2">ATCC 25986 / DSM 3979 / JCM 10188 / KCTC 3647 / NCTC 11838 / VPI 1003</strain>
    </source>
</reference>
<comment type="caution">
    <text evidence="1">The sequence shown here is derived from an EMBL/GenBank/DDBJ whole genome shotgun (WGS) entry which is preliminary data.</text>
</comment>
<dbReference type="InterPro" id="IPR013321">
    <property type="entry name" value="Arc_rbn_hlx_hlx"/>
</dbReference>
<sequence>MNMYGNLMLSNVSLPFILGILMQKTRARRSQMSTATVKPTTVRIEEGLKEQATEFLDSVGLSLNSYLNLAVRQLVNQRKIPFEIVGRAEVPNEATRRAMVIAEAHELGVLPDDSPSFNNADELISFLDED</sequence>
<reference evidence="1 2" key="2">
    <citation type="submission" date="2007-04" db="EMBL/GenBank/DDBJ databases">
        <authorList>
            <person name="Fulton L."/>
            <person name="Clifton S."/>
            <person name="Fulton B."/>
            <person name="Xu J."/>
            <person name="Minx P."/>
            <person name="Mardis E.R."/>
            <person name="Wilson R.K."/>
        </authorList>
    </citation>
    <scope>NUCLEOTIDE SEQUENCE [LARGE SCALE GENOMIC DNA]</scope>
    <source>
        <strain evidence="2">ATCC 25986 / DSM 3979 / JCM 10188 / KCTC 3647 / NCTC 11838 / VPI 1003</strain>
    </source>
</reference>
<gene>
    <name evidence="1" type="ORF">COLAER_01490</name>
</gene>